<dbReference type="GO" id="GO:0044773">
    <property type="term" value="P:mitotic DNA damage checkpoint signaling"/>
    <property type="evidence" value="ECO:0007669"/>
    <property type="project" value="TreeGrafter"/>
</dbReference>
<organism evidence="6 7">
    <name type="scientific">Candidozyma pseudohaemuli</name>
    <dbReference type="NCBI Taxonomy" id="418784"/>
    <lineage>
        <taxon>Eukaryota</taxon>
        <taxon>Fungi</taxon>
        <taxon>Dikarya</taxon>
        <taxon>Ascomycota</taxon>
        <taxon>Saccharomycotina</taxon>
        <taxon>Pichiomycetes</taxon>
        <taxon>Metschnikowiaceae</taxon>
        <taxon>Candidozyma</taxon>
    </lineage>
</organism>
<dbReference type="PROSITE" id="PS00107">
    <property type="entry name" value="PROTEIN_KINASE_ATP"/>
    <property type="match status" value="1"/>
</dbReference>
<keyword evidence="2 3" id="KW-0067">ATP-binding</keyword>
<dbReference type="PANTHER" id="PTHR44167">
    <property type="entry name" value="OVARIAN-SPECIFIC SERINE/THREONINE-PROTEIN KINASE LOK-RELATED"/>
    <property type="match status" value="1"/>
</dbReference>
<dbReference type="VEuPathDB" id="FungiDB:C7M61_000616"/>
<dbReference type="PANTHER" id="PTHR44167:SF24">
    <property type="entry name" value="SERINE_THREONINE-PROTEIN KINASE CHK2"/>
    <property type="match status" value="1"/>
</dbReference>
<dbReference type="Proteomes" id="UP000241107">
    <property type="component" value="Unassembled WGS sequence"/>
</dbReference>
<feature type="compositionally biased region" description="Polar residues" evidence="4">
    <location>
        <begin position="152"/>
        <end position="162"/>
    </location>
</feature>
<dbReference type="PROSITE" id="PS00108">
    <property type="entry name" value="PROTEIN_KINASE_ST"/>
    <property type="match status" value="1"/>
</dbReference>
<dbReference type="GO" id="GO:0005634">
    <property type="term" value="C:nucleus"/>
    <property type="evidence" value="ECO:0007669"/>
    <property type="project" value="TreeGrafter"/>
</dbReference>
<feature type="compositionally biased region" description="Polar residues" evidence="4">
    <location>
        <begin position="123"/>
        <end position="132"/>
    </location>
</feature>
<dbReference type="InterPro" id="IPR011009">
    <property type="entry name" value="Kinase-like_dom_sf"/>
</dbReference>
<feature type="compositionally biased region" description="Polar residues" evidence="4">
    <location>
        <begin position="66"/>
        <end position="77"/>
    </location>
</feature>
<evidence type="ECO:0000259" key="5">
    <source>
        <dbReference type="PROSITE" id="PS50011"/>
    </source>
</evidence>
<dbReference type="Pfam" id="PF00069">
    <property type="entry name" value="Pkinase"/>
    <property type="match status" value="1"/>
</dbReference>
<dbReference type="GO" id="GO:0004674">
    <property type="term" value="F:protein serine/threonine kinase activity"/>
    <property type="evidence" value="ECO:0007669"/>
    <property type="project" value="TreeGrafter"/>
</dbReference>
<dbReference type="InterPro" id="IPR000719">
    <property type="entry name" value="Prot_kinase_dom"/>
</dbReference>
<dbReference type="SMART" id="SM00220">
    <property type="entry name" value="S_TKc"/>
    <property type="match status" value="1"/>
</dbReference>
<feature type="binding site" evidence="3">
    <location>
        <position position="227"/>
    </location>
    <ligand>
        <name>ATP</name>
        <dbReference type="ChEBI" id="CHEBI:30616"/>
    </ligand>
</feature>
<dbReference type="InterPro" id="IPR008271">
    <property type="entry name" value="Ser/Thr_kinase_AS"/>
</dbReference>
<dbReference type="Gene3D" id="3.30.200.20">
    <property type="entry name" value="Phosphorylase Kinase, domain 1"/>
    <property type="match status" value="1"/>
</dbReference>
<keyword evidence="7" id="KW-1185">Reference proteome</keyword>
<evidence type="ECO:0000313" key="6">
    <source>
        <dbReference type="EMBL" id="PSK40950.1"/>
    </source>
</evidence>
<dbReference type="AlphaFoldDB" id="A0A2P7YYA7"/>
<gene>
    <name evidence="6" type="ORF">C7M61_000616</name>
</gene>
<feature type="region of interest" description="Disordered" evidence="4">
    <location>
        <begin position="57"/>
        <end position="79"/>
    </location>
</feature>
<comment type="caution">
    <text evidence="6">The sequence shown here is derived from an EMBL/GenBank/DDBJ whole genome shotgun (WGS) entry which is preliminary data.</text>
</comment>
<dbReference type="InterPro" id="IPR017441">
    <property type="entry name" value="Protein_kinase_ATP_BS"/>
</dbReference>
<dbReference type="PROSITE" id="PS50011">
    <property type="entry name" value="PROTEIN_KINASE_DOM"/>
    <property type="match status" value="1"/>
</dbReference>
<evidence type="ECO:0000256" key="2">
    <source>
        <dbReference type="ARBA" id="ARBA00022840"/>
    </source>
</evidence>
<evidence type="ECO:0000256" key="3">
    <source>
        <dbReference type="PROSITE-ProRule" id="PRU10141"/>
    </source>
</evidence>
<evidence type="ECO:0000313" key="7">
    <source>
        <dbReference type="Proteomes" id="UP000241107"/>
    </source>
</evidence>
<dbReference type="GO" id="GO:0030447">
    <property type="term" value="P:filamentous growth"/>
    <property type="evidence" value="ECO:0007669"/>
    <property type="project" value="UniProtKB-ARBA"/>
</dbReference>
<dbReference type="SUPFAM" id="SSF56112">
    <property type="entry name" value="Protein kinase-like (PK-like)"/>
    <property type="match status" value="1"/>
</dbReference>
<reference evidence="6 7" key="1">
    <citation type="submission" date="2018-03" db="EMBL/GenBank/DDBJ databases">
        <title>Candida pseudohaemulonii genome assembly and annotation.</title>
        <authorList>
            <person name="Munoz J.F."/>
            <person name="Gade L.G."/>
            <person name="Chow N.A."/>
            <person name="Litvintseva A.P."/>
            <person name="Loparev V.N."/>
            <person name="Cuomo C.A."/>
        </authorList>
    </citation>
    <scope>NUCLEOTIDE SEQUENCE [LARGE SCALE GENOMIC DNA]</scope>
    <source>
        <strain evidence="6 7">B12108</strain>
    </source>
</reference>
<feature type="region of interest" description="Disordered" evidence="4">
    <location>
        <begin position="1"/>
        <end position="24"/>
    </location>
</feature>
<evidence type="ECO:0000256" key="4">
    <source>
        <dbReference type="SAM" id="MobiDB-lite"/>
    </source>
</evidence>
<dbReference type="STRING" id="418784.A0A2P7YYA7"/>
<dbReference type="GO" id="GO:0005524">
    <property type="term" value="F:ATP binding"/>
    <property type="evidence" value="ECO:0007669"/>
    <property type="project" value="UniProtKB-UniRule"/>
</dbReference>
<feature type="domain" description="Protein kinase" evidence="5">
    <location>
        <begin position="197"/>
        <end position="544"/>
    </location>
</feature>
<dbReference type="OrthoDB" id="410920at2759"/>
<protein>
    <recommendedName>
        <fullName evidence="5">Protein kinase domain-containing protein</fullName>
    </recommendedName>
</protein>
<name>A0A2P7YYA7_9ASCO</name>
<dbReference type="Gene3D" id="1.10.510.10">
    <property type="entry name" value="Transferase(Phosphotransferase) domain 1"/>
    <property type="match status" value="1"/>
</dbReference>
<dbReference type="GeneID" id="36564009"/>
<feature type="compositionally biased region" description="Polar residues" evidence="4">
    <location>
        <begin position="8"/>
        <end position="24"/>
    </location>
</feature>
<keyword evidence="1 3" id="KW-0547">Nucleotide-binding</keyword>
<feature type="region of interest" description="Disordered" evidence="4">
    <location>
        <begin position="117"/>
        <end position="177"/>
    </location>
</feature>
<dbReference type="RefSeq" id="XP_024715649.1">
    <property type="nucleotide sequence ID" value="XM_024856050.1"/>
</dbReference>
<sequence length="557" mass="62559">MSVHTDLRSSSPVTTPQLSDIQSCSRQSNLLPSLTGLSSPSAKDDYRWRSLRIEVPTSLPRERPTSMKSPVSANPSQLADPIDISPLGLFDIGSITQLPTPVLNNGLFAQSKITLPKRGQLHDSPSSASQRAVSEFKPGSFIRRAETPNPPSSSNRHVSNPSLLDDDASTIPLPPLDRDQGQLVGKIIEAPRLHKLYVFDEVVGRGTFSTVVRAHSLSSLDDVIAVKIVNVPTHSKEDISNFRLYICRELGILTHLNHPCIVGLLDYSVNLSITQDEVDQVVSGKPQDAPAGSDMYDFYNVKMQNKQYFLLRYCEGGNLFTWLYKNHRNLNRSDYFWQLMQRVVAELIVCVAFLHSHDVVHRDLKLENVLLNFGEADVTSEFLPQNQTSPLCTLTDFGLSKKLSLPNQLLSTKCGSQDYVSPELLMGLEYDGKLLDSWSLGVLIYAILEDRLPFDAPPLEFMSNSAISPSVLKRRRKRHNPAHRIAMIDWEWLRTAAAMKDDTFTDQSKLIMKDLMSVVDVLLVRKDRRLTVTQVLTDDRFQWIKGQVPASFLEHTQ</sequence>
<dbReference type="EMBL" id="PYFQ01000001">
    <property type="protein sequence ID" value="PSK40950.1"/>
    <property type="molecule type" value="Genomic_DNA"/>
</dbReference>
<accession>A0A2P7YYA7</accession>
<evidence type="ECO:0000256" key="1">
    <source>
        <dbReference type="ARBA" id="ARBA00022741"/>
    </source>
</evidence>
<proteinExistence type="predicted"/>